<keyword evidence="1" id="KW-0812">Transmembrane</keyword>
<evidence type="ECO:0008006" key="4">
    <source>
        <dbReference type="Google" id="ProtNLM"/>
    </source>
</evidence>
<sequence length="170" mass="17234">TTLFGPLNVAFNAATGFGPPLLTRHPAPRRATLAAGCALATVAAGWATTLYALPTRYGRQLLGDTWESASRVLPATGAQYAVMAFGVCGLLALRVLAPRTTLPVQLVFSPVSAGLLLAGYAWTGVGGAAWGLCLGSVLKSSAAWWKAARRPESRAAAVSAAAATAPGAVS</sequence>
<proteinExistence type="predicted"/>
<dbReference type="EMBL" id="JBEPCU010001853">
    <property type="protein sequence ID" value="MER6984505.1"/>
    <property type="molecule type" value="Genomic_DNA"/>
</dbReference>
<comment type="caution">
    <text evidence="2">The sequence shown here is derived from an EMBL/GenBank/DDBJ whole genome shotgun (WGS) entry which is preliminary data.</text>
</comment>
<feature type="transmembrane region" description="Helical" evidence="1">
    <location>
        <begin position="31"/>
        <end position="53"/>
    </location>
</feature>
<evidence type="ECO:0000313" key="2">
    <source>
        <dbReference type="EMBL" id="MER6984505.1"/>
    </source>
</evidence>
<accession>A0ABV1WK04</accession>
<name>A0ABV1WK04_9ACTN</name>
<keyword evidence="1" id="KW-1133">Transmembrane helix</keyword>
<evidence type="ECO:0000313" key="3">
    <source>
        <dbReference type="Proteomes" id="UP001458415"/>
    </source>
</evidence>
<keyword evidence="3" id="KW-1185">Reference proteome</keyword>
<organism evidence="2 3">
    <name type="scientific">Streptomyces carpinensis</name>
    <dbReference type="NCBI Taxonomy" id="66369"/>
    <lineage>
        <taxon>Bacteria</taxon>
        <taxon>Bacillati</taxon>
        <taxon>Actinomycetota</taxon>
        <taxon>Actinomycetes</taxon>
        <taxon>Kitasatosporales</taxon>
        <taxon>Streptomycetaceae</taxon>
        <taxon>Streptomyces</taxon>
    </lineage>
</organism>
<gene>
    <name evidence="2" type="ORF">ABT317_48065</name>
</gene>
<evidence type="ECO:0000256" key="1">
    <source>
        <dbReference type="SAM" id="Phobius"/>
    </source>
</evidence>
<keyword evidence="1" id="KW-0472">Membrane</keyword>
<reference evidence="2 3" key="1">
    <citation type="submission" date="2024-06" db="EMBL/GenBank/DDBJ databases">
        <title>The Natural Products Discovery Center: Release of the First 8490 Sequenced Strains for Exploring Actinobacteria Biosynthetic Diversity.</title>
        <authorList>
            <person name="Kalkreuter E."/>
            <person name="Kautsar S.A."/>
            <person name="Yang D."/>
            <person name="Bader C.D."/>
            <person name="Teijaro C.N."/>
            <person name="Fluegel L."/>
            <person name="Davis C.M."/>
            <person name="Simpson J.R."/>
            <person name="Lauterbach L."/>
            <person name="Steele A.D."/>
            <person name="Gui C."/>
            <person name="Meng S."/>
            <person name="Li G."/>
            <person name="Viehrig K."/>
            <person name="Ye F."/>
            <person name="Su P."/>
            <person name="Kiefer A.F."/>
            <person name="Nichols A."/>
            <person name="Cepeda A.J."/>
            <person name="Yan W."/>
            <person name="Fan B."/>
            <person name="Jiang Y."/>
            <person name="Adhikari A."/>
            <person name="Zheng C.-J."/>
            <person name="Schuster L."/>
            <person name="Cowan T.M."/>
            <person name="Smanski M.J."/>
            <person name="Chevrette M.G."/>
            <person name="De Carvalho L.P.S."/>
            <person name="Shen B."/>
        </authorList>
    </citation>
    <scope>NUCLEOTIDE SEQUENCE [LARGE SCALE GENOMIC DNA]</scope>
    <source>
        <strain evidence="2 3">NPDC000634</strain>
    </source>
</reference>
<protein>
    <recommendedName>
        <fullName evidence="4">Integral membrane protein</fullName>
    </recommendedName>
</protein>
<feature type="transmembrane region" description="Helical" evidence="1">
    <location>
        <begin position="73"/>
        <end position="97"/>
    </location>
</feature>
<feature type="non-terminal residue" evidence="2">
    <location>
        <position position="1"/>
    </location>
</feature>
<dbReference type="Proteomes" id="UP001458415">
    <property type="component" value="Unassembled WGS sequence"/>
</dbReference>